<dbReference type="RefSeq" id="WP_211429121.1">
    <property type="nucleotide sequence ID" value="NZ_CP072648.1"/>
</dbReference>
<keyword evidence="3 5" id="KW-0597">Phosphoprotein</keyword>
<dbReference type="Gene3D" id="3.40.50.2300">
    <property type="match status" value="1"/>
</dbReference>
<dbReference type="SUPFAM" id="SSF52172">
    <property type="entry name" value="CheY-like"/>
    <property type="match status" value="1"/>
</dbReference>
<dbReference type="PROSITE" id="PS50110">
    <property type="entry name" value="RESPONSE_REGULATORY"/>
    <property type="match status" value="1"/>
</dbReference>
<accession>A0ABX8BCH4</accession>
<evidence type="ECO:0000256" key="2">
    <source>
        <dbReference type="ARBA" id="ARBA00012438"/>
    </source>
</evidence>
<evidence type="ECO:0000259" key="7">
    <source>
        <dbReference type="PROSITE" id="PS50110"/>
    </source>
</evidence>
<evidence type="ECO:0000256" key="4">
    <source>
        <dbReference type="ARBA" id="ARBA00023012"/>
    </source>
</evidence>
<dbReference type="InterPro" id="IPR036097">
    <property type="entry name" value="HisK_dim/P_sf"/>
</dbReference>
<keyword evidence="4" id="KW-0902">Two-component regulatory system</keyword>
<gene>
    <name evidence="8" type="ORF">J8C06_01965</name>
</gene>
<sequence length="365" mass="39770">MSQTQPPVDPSLNSLLATLSPLNLLRSLSHELRAPLAAILGWTEWLLEGTTEAHQPAEGIRHIRSAAEKMLQLLDDYYDLARFGDEEATATAATDLLVTLRRICHGLDLVAQQRRQTLRIEAEDRIPSLAVSPTLRRALWLVVRYLLRAAPEGATVTLSPDLAASPLRLLVSSDQGLSETADPGGLNLARLFITREGGTLAVERLQDTWRLIIQLPTVHPTSATDLPSFTESPQLLNPIPSTISDTKKVLVIDDDENLLKLLGAVVSAAGYRPYLAASGVRGVEAARATAPDVVLLDIGMPGMDGFATFNALRTEPCLAKSKIVALTAYTSVSERERIARHGFDGFIPKPFRREQLIQVLSELSV</sequence>
<evidence type="ECO:0000313" key="8">
    <source>
        <dbReference type="EMBL" id="QUW03230.1"/>
    </source>
</evidence>
<dbReference type="EC" id="2.7.13.3" evidence="2"/>
<dbReference type="SUPFAM" id="SSF47384">
    <property type="entry name" value="Homodimeric domain of signal transducing histidine kinase"/>
    <property type="match status" value="1"/>
</dbReference>
<name>A0ABX8BCH4_9BACT</name>
<dbReference type="InterPro" id="IPR001789">
    <property type="entry name" value="Sig_transdc_resp-reg_receiver"/>
</dbReference>
<dbReference type="EMBL" id="CP072648">
    <property type="protein sequence ID" value="QUW03230.1"/>
    <property type="molecule type" value="Genomic_DNA"/>
</dbReference>
<feature type="modified residue" description="4-aspartylphosphate" evidence="5">
    <location>
        <position position="297"/>
    </location>
</feature>
<dbReference type="InterPro" id="IPR003661">
    <property type="entry name" value="HisK_dim/P_dom"/>
</dbReference>
<evidence type="ECO:0000256" key="3">
    <source>
        <dbReference type="ARBA" id="ARBA00022553"/>
    </source>
</evidence>
<dbReference type="Gene3D" id="1.10.287.130">
    <property type="match status" value="1"/>
</dbReference>
<reference evidence="8 9" key="1">
    <citation type="submission" date="2021-03" db="EMBL/GenBank/DDBJ databases">
        <title>Genomic and phenotypic characterization of Chloracidobacterium isolates provides evidence for multiple species.</title>
        <authorList>
            <person name="Saini M.K."/>
            <person name="Costas A.M.G."/>
            <person name="Tank M."/>
            <person name="Bryant D.A."/>
        </authorList>
    </citation>
    <scope>NUCLEOTIDE SEQUENCE [LARGE SCALE GENOMIC DNA]</scope>
    <source>
        <strain evidence="8 9">BV2-C</strain>
    </source>
</reference>
<dbReference type="PANTHER" id="PTHR45339:SF1">
    <property type="entry name" value="HYBRID SIGNAL TRANSDUCTION HISTIDINE KINASE J"/>
    <property type="match status" value="1"/>
</dbReference>
<dbReference type="CDD" id="cd00082">
    <property type="entry name" value="HisKA"/>
    <property type="match status" value="1"/>
</dbReference>
<dbReference type="Pfam" id="PF00072">
    <property type="entry name" value="Response_reg"/>
    <property type="match status" value="1"/>
</dbReference>
<feature type="domain" description="Response regulatory" evidence="7">
    <location>
        <begin position="248"/>
        <end position="364"/>
    </location>
</feature>
<organism evidence="8 9">
    <name type="scientific">Chloracidobacterium validum</name>
    <dbReference type="NCBI Taxonomy" id="2821543"/>
    <lineage>
        <taxon>Bacteria</taxon>
        <taxon>Pseudomonadati</taxon>
        <taxon>Acidobacteriota</taxon>
        <taxon>Terriglobia</taxon>
        <taxon>Terriglobales</taxon>
        <taxon>Acidobacteriaceae</taxon>
        <taxon>Chloracidobacterium</taxon>
    </lineage>
</organism>
<feature type="domain" description="Histidine kinase" evidence="6">
    <location>
        <begin position="27"/>
        <end position="219"/>
    </location>
</feature>
<dbReference type="Proteomes" id="UP000676506">
    <property type="component" value="Chromosome 1"/>
</dbReference>
<dbReference type="CDD" id="cd17546">
    <property type="entry name" value="REC_hyHK_CKI1_RcsC-like"/>
    <property type="match status" value="1"/>
</dbReference>
<dbReference type="InterPro" id="IPR011006">
    <property type="entry name" value="CheY-like_superfamily"/>
</dbReference>
<evidence type="ECO:0000256" key="5">
    <source>
        <dbReference type="PROSITE-ProRule" id="PRU00169"/>
    </source>
</evidence>
<evidence type="ECO:0000313" key="9">
    <source>
        <dbReference type="Proteomes" id="UP000676506"/>
    </source>
</evidence>
<evidence type="ECO:0000259" key="6">
    <source>
        <dbReference type="PROSITE" id="PS50109"/>
    </source>
</evidence>
<proteinExistence type="predicted"/>
<keyword evidence="9" id="KW-1185">Reference proteome</keyword>
<dbReference type="SMART" id="SM00448">
    <property type="entry name" value="REC"/>
    <property type="match status" value="1"/>
</dbReference>
<comment type="catalytic activity">
    <reaction evidence="1">
        <text>ATP + protein L-histidine = ADP + protein N-phospho-L-histidine.</text>
        <dbReference type="EC" id="2.7.13.3"/>
    </reaction>
</comment>
<dbReference type="PANTHER" id="PTHR45339">
    <property type="entry name" value="HYBRID SIGNAL TRANSDUCTION HISTIDINE KINASE J"/>
    <property type="match status" value="1"/>
</dbReference>
<dbReference type="Pfam" id="PF00512">
    <property type="entry name" value="HisKA"/>
    <property type="match status" value="1"/>
</dbReference>
<dbReference type="InterPro" id="IPR005467">
    <property type="entry name" value="His_kinase_dom"/>
</dbReference>
<dbReference type="PROSITE" id="PS50109">
    <property type="entry name" value="HIS_KIN"/>
    <property type="match status" value="1"/>
</dbReference>
<protein>
    <recommendedName>
        <fullName evidence="2">histidine kinase</fullName>
        <ecNumber evidence="2">2.7.13.3</ecNumber>
    </recommendedName>
</protein>
<evidence type="ECO:0000256" key="1">
    <source>
        <dbReference type="ARBA" id="ARBA00000085"/>
    </source>
</evidence>
<dbReference type="SMART" id="SM00388">
    <property type="entry name" value="HisKA"/>
    <property type="match status" value="1"/>
</dbReference>